<protein>
    <submittedName>
        <fullName evidence="1">Collagenase</fullName>
    </submittedName>
</protein>
<dbReference type="OrthoDB" id="51464at2157"/>
<dbReference type="KEGG" id="gah:GAH_00266"/>
<dbReference type="EMBL" id="CP011267">
    <property type="protein sequence ID" value="AKG92380.1"/>
    <property type="molecule type" value="Genomic_DNA"/>
</dbReference>
<proteinExistence type="predicted"/>
<evidence type="ECO:0000313" key="1">
    <source>
        <dbReference type="EMBL" id="AKG92380.1"/>
    </source>
</evidence>
<gene>
    <name evidence="1" type="ORF">GAH_00266</name>
</gene>
<dbReference type="InterPro" id="IPR001539">
    <property type="entry name" value="Peptidase_U32"/>
</dbReference>
<keyword evidence="2" id="KW-1185">Reference proteome</keyword>
<name>A0A0F7IHZ4_9EURY</name>
<dbReference type="InParanoid" id="A0A0F7IHZ4"/>
<dbReference type="PANTHER" id="PTHR30217">
    <property type="entry name" value="PEPTIDASE U32 FAMILY"/>
    <property type="match status" value="1"/>
</dbReference>
<dbReference type="PANTHER" id="PTHR30217:SF3">
    <property type="entry name" value="UBIQUINONE BIOSYNTHESIS PROTEIN UBIU"/>
    <property type="match status" value="1"/>
</dbReference>
<evidence type="ECO:0000313" key="2">
    <source>
        <dbReference type="Proteomes" id="UP000034723"/>
    </source>
</evidence>
<dbReference type="Pfam" id="PF01136">
    <property type="entry name" value="Peptidase_U32"/>
    <property type="match status" value="1"/>
</dbReference>
<dbReference type="HOGENOM" id="CLU_908160_0_0_2"/>
<dbReference type="GeneID" id="24802852"/>
<dbReference type="Proteomes" id="UP000034723">
    <property type="component" value="Chromosome"/>
</dbReference>
<sequence>MELTTGIPNLESMSECSIKPYDAIYLGMPYCWEYEGNLISSPDDLRAGAEIVREMGKKAYATTFAVPRNKDLERVYRMIDTAVEVCDGIEASNLGVIRYISKEFPDIKLIAGGLANIYTVSTAEFLYSIGVDRIIPAYELAVEDIEKMKETGVEIEVVVHGKIPVGIGHECFLKRFADVVGKDCPKICREEMYFKSEDLVLKPFGHATLSGKDVCMYEHIEMLEFADAFRIEAVSERIGYREKVGAIYRKLLERGFSRSDFELLKSLAENGIANGYYFNRAGQIYVPR</sequence>
<reference evidence="1 2" key="1">
    <citation type="submission" date="2015-04" db="EMBL/GenBank/DDBJ databases">
        <title>The complete genome sequence of the hyperthermophilic, obligate iron-reducing archaeon Geoglobus ahangari strain 234T.</title>
        <authorList>
            <person name="Manzella M.P."/>
            <person name="Holmes D.E."/>
            <person name="Rocheleau J.M."/>
            <person name="Chung A."/>
            <person name="Reguera G."/>
            <person name="Kashefi K."/>
        </authorList>
    </citation>
    <scope>NUCLEOTIDE SEQUENCE [LARGE SCALE GENOMIC DNA]</scope>
    <source>
        <strain evidence="1 2">234</strain>
    </source>
</reference>
<dbReference type="RefSeq" id="WP_048094343.1">
    <property type="nucleotide sequence ID" value="NZ_CP011267.1"/>
</dbReference>
<organism evidence="1 2">
    <name type="scientific">Geoglobus ahangari</name>
    <dbReference type="NCBI Taxonomy" id="113653"/>
    <lineage>
        <taxon>Archaea</taxon>
        <taxon>Methanobacteriati</taxon>
        <taxon>Methanobacteriota</taxon>
        <taxon>Archaeoglobi</taxon>
        <taxon>Archaeoglobales</taxon>
        <taxon>Archaeoglobaceae</taxon>
        <taxon>Geoglobus</taxon>
    </lineage>
</organism>
<dbReference type="AlphaFoldDB" id="A0A0F7IHZ4"/>
<dbReference type="InterPro" id="IPR051454">
    <property type="entry name" value="RNA/ubiquinone_mod_enzymes"/>
</dbReference>
<dbReference type="STRING" id="113653.GAH_00266"/>
<accession>A0A0F7IHZ4</accession>